<dbReference type="InterPro" id="IPR036291">
    <property type="entry name" value="NAD(P)-bd_dom_sf"/>
</dbReference>
<reference evidence="4 5" key="1">
    <citation type="submission" date="2016-04" db="EMBL/GenBank/DDBJ databases">
        <title>Complete genome sequence and analysis of deep-sea sediment isolate, Amycolatopsis sp. WP1.</title>
        <authorList>
            <person name="Wang H."/>
            <person name="Chen S."/>
            <person name="Wu Q."/>
        </authorList>
    </citation>
    <scope>NUCLEOTIDE SEQUENCE [LARGE SCALE GENOMIC DNA]</scope>
    <source>
        <strain evidence="4 5">WP1</strain>
    </source>
</reference>
<dbReference type="PROSITE" id="PS01162">
    <property type="entry name" value="QOR_ZETA_CRYSTAL"/>
    <property type="match status" value="1"/>
</dbReference>
<organism evidence="4 5">
    <name type="scientific">Amycolatopsis albispora</name>
    <dbReference type="NCBI Taxonomy" id="1804986"/>
    <lineage>
        <taxon>Bacteria</taxon>
        <taxon>Bacillati</taxon>
        <taxon>Actinomycetota</taxon>
        <taxon>Actinomycetes</taxon>
        <taxon>Pseudonocardiales</taxon>
        <taxon>Pseudonocardiaceae</taxon>
        <taxon>Amycolatopsis</taxon>
    </lineage>
</organism>
<dbReference type="Gene3D" id="3.40.50.720">
    <property type="entry name" value="NAD(P)-binding Rossmann-like Domain"/>
    <property type="match status" value="1"/>
</dbReference>
<dbReference type="Proteomes" id="UP000250434">
    <property type="component" value="Chromosome"/>
</dbReference>
<proteinExistence type="predicted"/>
<evidence type="ECO:0000256" key="1">
    <source>
        <dbReference type="ARBA" id="ARBA00022857"/>
    </source>
</evidence>
<keyword evidence="2" id="KW-0560">Oxidoreductase</keyword>
<sequence>MRAVRVSGFGGPEMLRVEEVPAPVAGPGQVVVGVAVADTLFLETQLRSGWGTEYFGLTPPYVPGTGVAGRVLSTGEGVDSGWAGKEVVAGIDGGGYAEQAVAPAEALVEIPAGLDVQTAAGLLQTGPAALSLLDAAKLQPSDRVLVTAAAGGLGSLLVQLAKAVGAHVTAAARGTEKLKLAAELGSDTVVDYSTENWADGIETDVVFDGVGGEIGQAAFGTVTRRFFGYGVPSGGFTEVDPAEAERRGIEVTGIEQVQFNREEMRALVERTLAEAAAGRVKPVIGRTFPLARAAEAHATMENRTVLGKTLLLV</sequence>
<gene>
    <name evidence="4" type="ORF">A4R43_25255</name>
</gene>
<dbReference type="AlphaFoldDB" id="A0A344LBG2"/>
<dbReference type="GO" id="GO:0035925">
    <property type="term" value="F:mRNA 3'-UTR AU-rich region binding"/>
    <property type="evidence" value="ECO:0007669"/>
    <property type="project" value="TreeGrafter"/>
</dbReference>
<dbReference type="InterPro" id="IPR011032">
    <property type="entry name" value="GroES-like_sf"/>
</dbReference>
<evidence type="ECO:0000256" key="2">
    <source>
        <dbReference type="ARBA" id="ARBA00023002"/>
    </source>
</evidence>
<dbReference type="SMART" id="SM00829">
    <property type="entry name" value="PKS_ER"/>
    <property type="match status" value="1"/>
</dbReference>
<accession>A0A344LBG2</accession>
<dbReference type="InterPro" id="IPR002364">
    <property type="entry name" value="Quin_OxRdtase/zeta-crystal_CS"/>
</dbReference>
<evidence type="ECO:0000313" key="5">
    <source>
        <dbReference type="Proteomes" id="UP000250434"/>
    </source>
</evidence>
<dbReference type="PANTHER" id="PTHR48106">
    <property type="entry name" value="QUINONE OXIDOREDUCTASE PIG3-RELATED"/>
    <property type="match status" value="1"/>
</dbReference>
<name>A0A344LBG2_9PSEU</name>
<dbReference type="SUPFAM" id="SSF50129">
    <property type="entry name" value="GroES-like"/>
    <property type="match status" value="1"/>
</dbReference>
<dbReference type="EMBL" id="CP015163">
    <property type="protein sequence ID" value="AXB45386.1"/>
    <property type="molecule type" value="Genomic_DNA"/>
</dbReference>
<dbReference type="KEGG" id="aab:A4R43_25255"/>
<protein>
    <submittedName>
        <fullName evidence="4">NADPH:quinone reductase</fullName>
    </submittedName>
</protein>
<dbReference type="PANTHER" id="PTHR48106:SF13">
    <property type="entry name" value="QUINONE OXIDOREDUCTASE-RELATED"/>
    <property type="match status" value="1"/>
</dbReference>
<dbReference type="InterPro" id="IPR020843">
    <property type="entry name" value="ER"/>
</dbReference>
<dbReference type="SUPFAM" id="SSF51735">
    <property type="entry name" value="NAD(P)-binding Rossmann-fold domains"/>
    <property type="match status" value="1"/>
</dbReference>
<dbReference type="InterPro" id="IPR013154">
    <property type="entry name" value="ADH-like_N"/>
</dbReference>
<feature type="domain" description="Enoyl reductase (ER)" evidence="3">
    <location>
        <begin position="10"/>
        <end position="311"/>
    </location>
</feature>
<dbReference type="GO" id="GO:0070402">
    <property type="term" value="F:NADPH binding"/>
    <property type="evidence" value="ECO:0007669"/>
    <property type="project" value="TreeGrafter"/>
</dbReference>
<dbReference type="GO" id="GO:0005829">
    <property type="term" value="C:cytosol"/>
    <property type="evidence" value="ECO:0007669"/>
    <property type="project" value="TreeGrafter"/>
</dbReference>
<dbReference type="Pfam" id="PF13602">
    <property type="entry name" value="ADH_zinc_N_2"/>
    <property type="match status" value="1"/>
</dbReference>
<evidence type="ECO:0000313" key="4">
    <source>
        <dbReference type="EMBL" id="AXB45386.1"/>
    </source>
</evidence>
<evidence type="ECO:0000259" key="3">
    <source>
        <dbReference type="SMART" id="SM00829"/>
    </source>
</evidence>
<dbReference type="Gene3D" id="3.90.180.10">
    <property type="entry name" value="Medium-chain alcohol dehydrogenases, catalytic domain"/>
    <property type="match status" value="1"/>
</dbReference>
<dbReference type="Pfam" id="PF08240">
    <property type="entry name" value="ADH_N"/>
    <property type="match status" value="1"/>
</dbReference>
<dbReference type="GO" id="GO:0008270">
    <property type="term" value="F:zinc ion binding"/>
    <property type="evidence" value="ECO:0007669"/>
    <property type="project" value="InterPro"/>
</dbReference>
<dbReference type="OrthoDB" id="5195079at2"/>
<dbReference type="GO" id="GO:0003960">
    <property type="term" value="F:quinone reductase (NADPH) activity"/>
    <property type="evidence" value="ECO:0007669"/>
    <property type="project" value="TreeGrafter"/>
</dbReference>
<keyword evidence="5" id="KW-1185">Reference proteome</keyword>
<keyword evidence="1" id="KW-0521">NADP</keyword>